<dbReference type="Proteomes" id="UP000297966">
    <property type="component" value="Unassembled WGS sequence"/>
</dbReference>
<keyword evidence="2" id="KW-1185">Reference proteome</keyword>
<comment type="caution">
    <text evidence="1">The sequence shown here is derived from an EMBL/GenBank/DDBJ whole genome shotgun (WGS) entry which is preliminary data.</text>
</comment>
<gene>
    <name evidence="1" type="ORF">E4K65_18330</name>
</gene>
<evidence type="ECO:0000313" key="1">
    <source>
        <dbReference type="EMBL" id="TFV47062.1"/>
    </source>
</evidence>
<accession>A0A4Y9LW11</accession>
<organism evidence="1 2">
    <name type="scientific">Bradyrhizobium niftali</name>
    <dbReference type="NCBI Taxonomy" id="2560055"/>
    <lineage>
        <taxon>Bacteria</taxon>
        <taxon>Pseudomonadati</taxon>
        <taxon>Pseudomonadota</taxon>
        <taxon>Alphaproteobacteria</taxon>
        <taxon>Hyphomicrobiales</taxon>
        <taxon>Nitrobacteraceae</taxon>
        <taxon>Bradyrhizobium</taxon>
    </lineage>
</organism>
<dbReference type="OrthoDB" id="8253208at2"/>
<name>A0A4Y9LW11_9BRAD</name>
<dbReference type="AlphaFoldDB" id="A0A4Y9LW11"/>
<reference evidence="1 2" key="1">
    <citation type="submission" date="2019-03" db="EMBL/GenBank/DDBJ databases">
        <title>Bradyrhizobium diversity isolated from nodules of Chamaecrista fasciculata.</title>
        <authorList>
            <person name="Klepa M.S."/>
            <person name="Urquiaga M.O."/>
            <person name="Hungria M."/>
            <person name="Delamuta J.R."/>
        </authorList>
    </citation>
    <scope>NUCLEOTIDE SEQUENCE [LARGE SCALE GENOMIC DNA]</scope>
    <source>
        <strain evidence="1 2">CNPSo 3448</strain>
    </source>
</reference>
<evidence type="ECO:0000313" key="2">
    <source>
        <dbReference type="Proteomes" id="UP000297966"/>
    </source>
</evidence>
<sequence length="61" mass="6616">MANWQKSTTRQAPKTKAELREMLAEAVRNTQPGGESKRLAKAGKIAAGMTRADQAFGVTVR</sequence>
<dbReference type="RefSeq" id="WP_135175357.1">
    <property type="nucleotide sequence ID" value="NZ_SPQT01000009.1"/>
</dbReference>
<dbReference type="EMBL" id="SPQT01000009">
    <property type="protein sequence ID" value="TFV47062.1"/>
    <property type="molecule type" value="Genomic_DNA"/>
</dbReference>
<protein>
    <submittedName>
        <fullName evidence="1">Uncharacterized protein</fullName>
    </submittedName>
</protein>
<proteinExistence type="predicted"/>